<gene>
    <name evidence="1" type="primary">repA</name>
    <name evidence="1" type="ORF">EL76_p7001</name>
</gene>
<protein>
    <submittedName>
        <fullName evidence="1">RepA protein</fullName>
    </submittedName>
</protein>
<sequence>MISVLDKRSQRRMREIDLERAKEAQERREDQKNSKFTQVSPKGWERIRELSKDKQGVAAIALYSFLAEHIDPTCGAVVAEQQFLADKLNVSRSTIKRWLNYLETKNAVVRIPVAGNVCAYALDPHEVWKGYNSSKGYAAFVSKTLVNVDGDVQRRIVAMFKGQEGDAKDQCDLPLE</sequence>
<organism evidence="1">
    <name type="scientific">Escherichia coli</name>
    <dbReference type="NCBI Taxonomy" id="562"/>
    <lineage>
        <taxon>Bacteria</taxon>
        <taxon>Pseudomonadati</taxon>
        <taxon>Pseudomonadota</taxon>
        <taxon>Gammaproteobacteria</taxon>
        <taxon>Enterobacterales</taxon>
        <taxon>Enterobacteriaceae</taxon>
        <taxon>Escherichia</taxon>
    </lineage>
</organism>
<dbReference type="InterPro" id="IPR036390">
    <property type="entry name" value="WH_DNA-bd_sf"/>
</dbReference>
<dbReference type="RefSeq" id="WP_137445334.1">
    <property type="nucleotide sequence ID" value="NZ_JAQZDF010000018.1"/>
</dbReference>
<evidence type="ECO:0000313" key="1">
    <source>
        <dbReference type="EMBL" id="AJL34558.1"/>
    </source>
</evidence>
<dbReference type="SUPFAM" id="SSF46785">
    <property type="entry name" value="Winged helix' DNA-binding domain"/>
    <property type="match status" value="1"/>
</dbReference>
<dbReference type="EMBL" id="KM107840">
    <property type="protein sequence ID" value="AJL34558.1"/>
    <property type="molecule type" value="Genomic_DNA"/>
</dbReference>
<geneLocation type="plasmid" evidence="1">
    <name>pSYM4</name>
</geneLocation>
<proteinExistence type="predicted"/>
<dbReference type="AlphaFoldDB" id="A0A0C5BDC7"/>
<dbReference type="Pfam" id="PF13730">
    <property type="entry name" value="HTH_36"/>
    <property type="match status" value="1"/>
</dbReference>
<keyword evidence="1" id="KW-0614">Plasmid</keyword>
<name>A0A0C5BDC7_ECOLX</name>
<accession>A0A0C5BDC7</accession>
<reference evidence="1" key="1">
    <citation type="submission" date="2014-07" db="EMBL/GenBank/DDBJ databases">
        <title>Complete sequence of probiotic Symbioflor2 E. coli strain G3/10 and draft sequences of Symbioflor2 strains G1/2, G4/9, G5, G6/7 and G8.</title>
        <authorList>
            <person name="Zschuettig A."/>
            <person name="Auerbach C."/>
            <person name="Eichhorn C."/>
            <person name="Blom J."/>
            <person name="Goesmann A."/>
            <person name="Jarek M."/>
            <person name="Scharfe M."/>
            <person name="Zimmermann K."/>
            <person name="Wassenaar T.M."/>
            <person name="Gunzer F."/>
        </authorList>
    </citation>
    <scope>NUCLEOTIDE SEQUENCE</scope>
    <source>
        <strain evidence="1">G3/10</strain>
        <plasmid evidence="1">pSYM4</plasmid>
    </source>
</reference>